<gene>
    <name evidence="10" type="ORF">P43SY_007384</name>
</gene>
<dbReference type="EMBL" id="JAKCXM010000519">
    <property type="protein sequence ID" value="KAJ0393190.1"/>
    <property type="molecule type" value="Genomic_DNA"/>
</dbReference>
<sequence>MAAAAWGPLEPLRALLESDDAVADAEKDRRTADAALQRALAAEDTAAALQQASIEQVDAALAHDALAVERKPLAALTLLAVKAQKVERWMALCRRAEDPAWRRIAAAFVAQSALLFHELPVHIAMKELRRVSLVAAQYTSLANDLQQSLRAVFPLKSLLRRVGQHGHTAITPLHAHFFYLCLRAKCYSAATDVLNRPLFEVHAQQGLVTPVDVLGYAYYGGLLCLGQKRYQDATDFFLLAVTAPAVALSAFVVEAYKKLLLTSLILRGESPSLPKYTPYVVTRNIETHCAAYLELRRAFVVDKDVQSLVNVLEAHASVFAKDGNTGLVKQAIEAFKQQKLLQLPRTYVTIALSEISKVASLSAASTAADEVDAERLLLQLIDRGAMAAAIDKEKRMVKFVLDDDDDDDEREGELEQMLAMERLQREMEKILAVSAKLRAMDAEIVTSAKFQSRLAKDKERRHRGGGHQGGDERGADAGAPGFGLGYGLDSME</sequence>
<dbReference type="Pfam" id="PF01399">
    <property type="entry name" value="PCI"/>
    <property type="match status" value="1"/>
</dbReference>
<evidence type="ECO:0000313" key="10">
    <source>
        <dbReference type="EMBL" id="KAJ0393190.1"/>
    </source>
</evidence>
<dbReference type="InterPro" id="IPR000717">
    <property type="entry name" value="PCI_dom"/>
</dbReference>
<reference evidence="10" key="1">
    <citation type="submission" date="2021-12" db="EMBL/GenBank/DDBJ databases">
        <title>Prjna785345.</title>
        <authorList>
            <person name="Rujirawat T."/>
            <person name="Krajaejun T."/>
        </authorList>
    </citation>
    <scope>NUCLEOTIDE SEQUENCE</scope>
    <source>
        <strain evidence="10">Pi057C3</strain>
    </source>
</reference>
<evidence type="ECO:0000256" key="1">
    <source>
        <dbReference type="ARBA" id="ARBA00004123"/>
    </source>
</evidence>
<protein>
    <recommendedName>
        <fullName evidence="4">COP9 signalosome complex subunit 3</fullName>
    </recommendedName>
</protein>
<comment type="subcellular location">
    <subcellularLocation>
        <location evidence="2">Cytoplasm</location>
    </subcellularLocation>
    <subcellularLocation>
        <location evidence="1">Nucleus</location>
    </subcellularLocation>
</comment>
<dbReference type="Pfam" id="PF22788">
    <property type="entry name" value="COP9_hel_rpt"/>
    <property type="match status" value="1"/>
</dbReference>
<organism evidence="10 11">
    <name type="scientific">Pythium insidiosum</name>
    <name type="common">Pythiosis disease agent</name>
    <dbReference type="NCBI Taxonomy" id="114742"/>
    <lineage>
        <taxon>Eukaryota</taxon>
        <taxon>Sar</taxon>
        <taxon>Stramenopiles</taxon>
        <taxon>Oomycota</taxon>
        <taxon>Peronosporomycetes</taxon>
        <taxon>Pythiales</taxon>
        <taxon>Pythiaceae</taxon>
        <taxon>Pythium</taxon>
    </lineage>
</organism>
<comment type="similarity">
    <text evidence="3">Belongs to the CSN3 family.</text>
</comment>
<feature type="domain" description="PCI" evidence="9">
    <location>
        <begin position="229"/>
        <end position="404"/>
    </location>
</feature>
<keyword evidence="6" id="KW-0736">Signalosome</keyword>
<evidence type="ECO:0000256" key="4">
    <source>
        <dbReference type="ARBA" id="ARBA00014878"/>
    </source>
</evidence>
<keyword evidence="11" id="KW-1185">Reference proteome</keyword>
<dbReference type="AlphaFoldDB" id="A0AAD5LTP3"/>
<dbReference type="InterPro" id="IPR050756">
    <property type="entry name" value="CSN3"/>
</dbReference>
<keyword evidence="7" id="KW-0539">Nucleus</keyword>
<proteinExistence type="inferred from homology"/>
<feature type="region of interest" description="Disordered" evidence="8">
    <location>
        <begin position="453"/>
        <end position="492"/>
    </location>
</feature>
<evidence type="ECO:0000256" key="7">
    <source>
        <dbReference type="ARBA" id="ARBA00023242"/>
    </source>
</evidence>
<accession>A0AAD5LTP3</accession>
<evidence type="ECO:0000259" key="9">
    <source>
        <dbReference type="PROSITE" id="PS50250"/>
    </source>
</evidence>
<evidence type="ECO:0000256" key="6">
    <source>
        <dbReference type="ARBA" id="ARBA00022790"/>
    </source>
</evidence>
<dbReference type="InterPro" id="IPR055089">
    <property type="entry name" value="COP9_N"/>
</dbReference>
<dbReference type="GO" id="GO:0006511">
    <property type="term" value="P:ubiquitin-dependent protein catabolic process"/>
    <property type="evidence" value="ECO:0007669"/>
    <property type="project" value="TreeGrafter"/>
</dbReference>
<name>A0AAD5LTP3_PYTIN</name>
<evidence type="ECO:0000256" key="5">
    <source>
        <dbReference type="ARBA" id="ARBA00022490"/>
    </source>
</evidence>
<evidence type="ECO:0000256" key="3">
    <source>
        <dbReference type="ARBA" id="ARBA00007084"/>
    </source>
</evidence>
<evidence type="ECO:0000313" key="11">
    <source>
        <dbReference type="Proteomes" id="UP001209570"/>
    </source>
</evidence>
<evidence type="ECO:0000256" key="8">
    <source>
        <dbReference type="SAM" id="MobiDB-lite"/>
    </source>
</evidence>
<dbReference type="GO" id="GO:0008180">
    <property type="term" value="C:COP9 signalosome"/>
    <property type="evidence" value="ECO:0007669"/>
    <property type="project" value="UniProtKB-KW"/>
</dbReference>
<keyword evidence="5" id="KW-0963">Cytoplasm</keyword>
<evidence type="ECO:0000256" key="2">
    <source>
        <dbReference type="ARBA" id="ARBA00004496"/>
    </source>
</evidence>
<dbReference type="PANTHER" id="PTHR10758">
    <property type="entry name" value="26S PROTEASOME NON-ATPASE REGULATORY SUBUNIT 3/COP9 SIGNALOSOME COMPLEX SUBUNIT 3"/>
    <property type="match status" value="1"/>
</dbReference>
<dbReference type="PROSITE" id="PS50250">
    <property type="entry name" value="PCI"/>
    <property type="match status" value="1"/>
</dbReference>
<comment type="caution">
    <text evidence="10">The sequence shown here is derived from an EMBL/GenBank/DDBJ whole genome shotgun (WGS) entry which is preliminary data.</text>
</comment>
<dbReference type="Proteomes" id="UP001209570">
    <property type="component" value="Unassembled WGS sequence"/>
</dbReference>
<dbReference type="GO" id="GO:0005737">
    <property type="term" value="C:cytoplasm"/>
    <property type="evidence" value="ECO:0007669"/>
    <property type="project" value="UniProtKB-SubCell"/>
</dbReference>
<dbReference type="PANTHER" id="PTHR10758:SF1">
    <property type="entry name" value="COP9 SIGNALOSOME COMPLEX SUBUNIT 3"/>
    <property type="match status" value="1"/>
</dbReference>